<dbReference type="Gene3D" id="1.10.10.10">
    <property type="entry name" value="Winged helix-like DNA-binding domain superfamily/Winged helix DNA-binding domain"/>
    <property type="match status" value="1"/>
</dbReference>
<dbReference type="VEuPathDB" id="MicrosporidiaDB:AAJ76_5100013036"/>
<accession>A0A0F9ZA48</accession>
<sequence>MSLTNAQKVKVMQHFKSKGSLLIYDRKLEKNTILDINNKKLRSYIQSLKDKGYIEEHYVWQQLYCFATESGMKYFNDELEIPDVHDDGIRIEAIQVKEE</sequence>
<gene>
    <name evidence="2" type="ORF">AAJ76_5100013036</name>
</gene>
<dbReference type="GeneID" id="36320857"/>
<evidence type="ECO:0000313" key="3">
    <source>
        <dbReference type="Proteomes" id="UP000034350"/>
    </source>
</evidence>
<evidence type="ECO:0000313" key="2">
    <source>
        <dbReference type="EMBL" id="KKO74679.1"/>
    </source>
</evidence>
<feature type="domain" description="Plectin/eS10 N-terminal" evidence="1">
    <location>
        <begin position="6"/>
        <end position="83"/>
    </location>
</feature>
<keyword evidence="3" id="KW-1185">Reference proteome</keyword>
<dbReference type="Pfam" id="PF03501">
    <property type="entry name" value="S10_plectin"/>
    <property type="match status" value="1"/>
</dbReference>
<comment type="caution">
    <text evidence="2">The sequence shown here is derived from an EMBL/GenBank/DDBJ whole genome shotgun (WGS) entry which is preliminary data.</text>
</comment>
<name>A0A0F9ZA48_9MICR</name>
<dbReference type="InterPro" id="IPR036388">
    <property type="entry name" value="WH-like_DNA-bd_sf"/>
</dbReference>
<dbReference type="VEuPathDB" id="MicrosporidiaDB:G9O61_00g010660"/>
<proteinExistence type="predicted"/>
<reference evidence="2 3" key="1">
    <citation type="journal article" date="2015" name="Environ. Microbiol.">
        <title>Genome analyses suggest the presence of polyploidy and recent human-driven expansions in eight global populations of the honeybee pathogen Nosema ceranae.</title>
        <authorList>
            <person name="Pelin A."/>
            <person name="Selman M."/>
            <person name="Aris-Brosou S."/>
            <person name="Farinelli L."/>
            <person name="Corradi N."/>
        </authorList>
    </citation>
    <scope>NUCLEOTIDE SEQUENCE [LARGE SCALE GENOMIC DNA]</scope>
    <source>
        <strain evidence="2 3">PA08 1199</strain>
    </source>
</reference>
<dbReference type="RefSeq" id="XP_024330421.1">
    <property type="nucleotide sequence ID" value="XM_024475909.1"/>
</dbReference>
<organism evidence="2 3">
    <name type="scientific">Vairimorpha ceranae</name>
    <dbReference type="NCBI Taxonomy" id="40302"/>
    <lineage>
        <taxon>Eukaryota</taxon>
        <taxon>Fungi</taxon>
        <taxon>Fungi incertae sedis</taxon>
        <taxon>Microsporidia</taxon>
        <taxon>Nosematidae</taxon>
        <taxon>Vairimorpha</taxon>
    </lineage>
</organism>
<dbReference type="EMBL" id="JPQZ01000051">
    <property type="protein sequence ID" value="KKO74679.1"/>
    <property type="molecule type" value="Genomic_DNA"/>
</dbReference>
<evidence type="ECO:0000259" key="1">
    <source>
        <dbReference type="Pfam" id="PF03501"/>
    </source>
</evidence>
<dbReference type="Proteomes" id="UP000034350">
    <property type="component" value="Unassembled WGS sequence"/>
</dbReference>
<dbReference type="OrthoDB" id="2190155at2759"/>
<dbReference type="InterPro" id="IPR005326">
    <property type="entry name" value="Plectin_eS10_N"/>
</dbReference>
<protein>
    <recommendedName>
        <fullName evidence="1">Plectin/eS10 N-terminal domain-containing protein</fullName>
    </recommendedName>
</protein>
<dbReference type="AlphaFoldDB" id="A0A0F9ZA48"/>